<keyword evidence="3" id="KW-1185">Reference proteome</keyword>
<gene>
    <name evidence="2" type="ORF">NIES2135_03420</name>
</gene>
<proteinExistence type="predicted"/>
<dbReference type="Proteomes" id="UP000217895">
    <property type="component" value="Chromosome"/>
</dbReference>
<evidence type="ECO:0000313" key="2">
    <source>
        <dbReference type="EMBL" id="BAY53536.1"/>
    </source>
</evidence>
<organism evidence="2 3">
    <name type="scientific">Leptolyngbya boryana NIES-2135</name>
    <dbReference type="NCBI Taxonomy" id="1973484"/>
    <lineage>
        <taxon>Bacteria</taxon>
        <taxon>Bacillati</taxon>
        <taxon>Cyanobacteriota</taxon>
        <taxon>Cyanophyceae</taxon>
        <taxon>Leptolyngbyales</taxon>
        <taxon>Leptolyngbyaceae</taxon>
        <taxon>Leptolyngbya group</taxon>
        <taxon>Leptolyngbya</taxon>
    </lineage>
</organism>
<dbReference type="EMBL" id="AP018203">
    <property type="protein sequence ID" value="BAY53536.1"/>
    <property type="molecule type" value="Genomic_DNA"/>
</dbReference>
<dbReference type="Pfam" id="PF06967">
    <property type="entry name" value="Mo-nitro_C"/>
    <property type="match status" value="1"/>
</dbReference>
<feature type="domain" description="Mo-dependent nitrogenase C-terminal" evidence="1">
    <location>
        <begin position="48"/>
        <end position="129"/>
    </location>
</feature>
<evidence type="ECO:0000259" key="1">
    <source>
        <dbReference type="Pfam" id="PF06967"/>
    </source>
</evidence>
<sequence>MSFRKPGGSAPERDRHSHNTIAVSGWVYHPLTASTPYSQPSRKPFDLIAPLRRKLDNLQVTNPEFAHFIAKSIPAQCPFERTVSLFGKTLFHIPPLCKLNPLYEEVVGLRFRALCYLADECGEDINQYC</sequence>
<protein>
    <submittedName>
        <fullName evidence="2">Mo-dependent nitrogenase-like protein</fullName>
    </submittedName>
</protein>
<name>A0A1Z4J9U7_LEPBY</name>
<accession>A0A1Z4J9U7</accession>
<dbReference type="AlphaFoldDB" id="A0A1Z4J9U7"/>
<dbReference type="InterPro" id="IPR009717">
    <property type="entry name" value="Mo-dep_Nase_C"/>
</dbReference>
<evidence type="ECO:0000313" key="3">
    <source>
        <dbReference type="Proteomes" id="UP000217895"/>
    </source>
</evidence>
<reference evidence="2 3" key="1">
    <citation type="submission" date="2017-06" db="EMBL/GenBank/DDBJ databases">
        <title>Genome sequencing of cyanobaciteial culture collection at National Institute for Environmental Studies (NIES).</title>
        <authorList>
            <person name="Hirose Y."/>
            <person name="Shimura Y."/>
            <person name="Fujisawa T."/>
            <person name="Nakamura Y."/>
            <person name="Kawachi M."/>
        </authorList>
    </citation>
    <scope>NUCLEOTIDE SEQUENCE [LARGE SCALE GENOMIC DNA]</scope>
    <source>
        <strain evidence="2 3">NIES-2135</strain>
    </source>
</reference>